<feature type="domain" description="C2H2-type" evidence="4">
    <location>
        <begin position="183"/>
        <end position="204"/>
    </location>
</feature>
<keyword evidence="2" id="KW-0472">Membrane</keyword>
<feature type="chain" id="PRO_5005189798" description="C2H2-type domain-containing protein" evidence="3">
    <location>
        <begin position="17"/>
        <end position="384"/>
    </location>
</feature>
<feature type="transmembrane region" description="Helical" evidence="2">
    <location>
        <begin position="311"/>
        <end position="335"/>
    </location>
</feature>
<name>A0A0G4GC81_9ALVE</name>
<keyword evidence="3" id="KW-0732">Signal</keyword>
<feature type="region of interest" description="Disordered" evidence="1">
    <location>
        <begin position="48"/>
        <end position="100"/>
    </location>
</feature>
<gene>
    <name evidence="5" type="ORF">Cvel_21258</name>
</gene>
<feature type="compositionally biased region" description="Acidic residues" evidence="1">
    <location>
        <begin position="63"/>
        <end position="73"/>
    </location>
</feature>
<protein>
    <recommendedName>
        <fullName evidence="4">C2H2-type domain-containing protein</fullName>
    </recommendedName>
</protein>
<reference evidence="5" key="1">
    <citation type="submission" date="2014-11" db="EMBL/GenBank/DDBJ databases">
        <authorList>
            <person name="Otto D Thomas"/>
            <person name="Naeem Raeece"/>
        </authorList>
    </citation>
    <scope>NUCLEOTIDE SEQUENCE</scope>
</reference>
<feature type="compositionally biased region" description="Basic and acidic residues" evidence="1">
    <location>
        <begin position="372"/>
        <end position="384"/>
    </location>
</feature>
<keyword evidence="2" id="KW-0812">Transmembrane</keyword>
<dbReference type="InterPro" id="IPR013087">
    <property type="entry name" value="Znf_C2H2_type"/>
</dbReference>
<evidence type="ECO:0000256" key="1">
    <source>
        <dbReference type="SAM" id="MobiDB-lite"/>
    </source>
</evidence>
<feature type="signal peptide" evidence="3">
    <location>
        <begin position="1"/>
        <end position="16"/>
    </location>
</feature>
<organism evidence="5">
    <name type="scientific">Chromera velia CCMP2878</name>
    <dbReference type="NCBI Taxonomy" id="1169474"/>
    <lineage>
        <taxon>Eukaryota</taxon>
        <taxon>Sar</taxon>
        <taxon>Alveolata</taxon>
        <taxon>Colpodellida</taxon>
        <taxon>Chromeraceae</taxon>
        <taxon>Chromera</taxon>
    </lineage>
</organism>
<sequence>MYSFLIVFPLLTCFFSSPLPYHKTVALGQSPPSEEDIGDDLLTPEDLWADDAVYDDPGPNETGDGEGEQETGEDERQSQEAEERGGKEDVTSRNSKRRPVGRYGRRVKRFHLRKDAHDDFKCSRAVSRWVRSSIKEHIFPKVAEISQDGGFDWPRSCPWDPARDAFSFQEDAKTHVRPGHWECGLCKKVFKNEFYLDLHMDRKHLDGVFATPEPVCLEDYCEIFDVCSGPHRLPQGSSIPQAVAQLKQEEPACNDERLENARRLCEETANLCFPLKSKGRLLNVQLKRELCDKITCADREARRLKNQPASALIVVGLVLALVVGLLLFIVCWLIMQEEDVVAHLSPNRGQGRTHAGGAAAGLRTPQSARFRPLKDFARARPRPD</sequence>
<feature type="region of interest" description="Disordered" evidence="1">
    <location>
        <begin position="352"/>
        <end position="384"/>
    </location>
</feature>
<accession>A0A0G4GC81</accession>
<dbReference type="PANTHER" id="PTHR21385">
    <property type="entry name" value="ZINC FINGER PROTEIN-RELATED"/>
    <property type="match status" value="1"/>
</dbReference>
<dbReference type="PANTHER" id="PTHR21385:SF0">
    <property type="entry name" value="RE51073P"/>
    <property type="match status" value="1"/>
</dbReference>
<evidence type="ECO:0000259" key="4">
    <source>
        <dbReference type="PROSITE" id="PS00028"/>
    </source>
</evidence>
<evidence type="ECO:0000313" key="5">
    <source>
        <dbReference type="EMBL" id="CEM26815.1"/>
    </source>
</evidence>
<dbReference type="PROSITE" id="PS00028">
    <property type="entry name" value="ZINC_FINGER_C2H2_1"/>
    <property type="match status" value="1"/>
</dbReference>
<evidence type="ECO:0000256" key="2">
    <source>
        <dbReference type="SAM" id="Phobius"/>
    </source>
</evidence>
<dbReference type="EMBL" id="CDMZ01001078">
    <property type="protein sequence ID" value="CEM26815.1"/>
    <property type="molecule type" value="Genomic_DNA"/>
</dbReference>
<proteinExistence type="predicted"/>
<dbReference type="VEuPathDB" id="CryptoDB:Cvel_21258"/>
<evidence type="ECO:0000256" key="3">
    <source>
        <dbReference type="SAM" id="SignalP"/>
    </source>
</evidence>
<dbReference type="AlphaFoldDB" id="A0A0G4GC81"/>
<feature type="compositionally biased region" description="Basic and acidic residues" evidence="1">
    <location>
        <begin position="74"/>
        <end position="91"/>
    </location>
</feature>
<keyword evidence="2" id="KW-1133">Transmembrane helix</keyword>